<name>A0ABT5F8Q7_9BACT</name>
<evidence type="ECO:0000313" key="3">
    <source>
        <dbReference type="EMBL" id="MDC0749547.1"/>
    </source>
</evidence>
<dbReference type="PANTHER" id="PTHR31350:SF21">
    <property type="entry name" value="F-BOX ONLY PROTEIN 21"/>
    <property type="match status" value="1"/>
</dbReference>
<dbReference type="InterPro" id="IPR032698">
    <property type="entry name" value="SirB1_N"/>
</dbReference>
<accession>A0ABT5F8Q7</accession>
<evidence type="ECO:0000256" key="1">
    <source>
        <dbReference type="ARBA" id="ARBA00007100"/>
    </source>
</evidence>
<comment type="caution">
    <text evidence="3">The sequence shown here is derived from an EMBL/GenBank/DDBJ whole genome shotgun (WGS) entry which is preliminary data.</text>
</comment>
<dbReference type="RefSeq" id="WP_271929521.1">
    <property type="nucleotide sequence ID" value="NZ_JAQNDO010000001.1"/>
</dbReference>
<proteinExistence type="inferred from homology"/>
<organism evidence="3 4">
    <name type="scientific">Polyangium mundeleinium</name>
    <dbReference type="NCBI Taxonomy" id="2995306"/>
    <lineage>
        <taxon>Bacteria</taxon>
        <taxon>Pseudomonadati</taxon>
        <taxon>Myxococcota</taxon>
        <taxon>Polyangia</taxon>
        <taxon>Polyangiales</taxon>
        <taxon>Polyangiaceae</taxon>
        <taxon>Polyangium</taxon>
    </lineage>
</organism>
<protein>
    <submittedName>
        <fullName evidence="3">Transglutaminase-like domain-containing protein</fullName>
    </submittedName>
</protein>
<keyword evidence="4" id="KW-1185">Reference proteome</keyword>
<evidence type="ECO:0000259" key="2">
    <source>
        <dbReference type="Pfam" id="PF13369"/>
    </source>
</evidence>
<dbReference type="PANTHER" id="PTHR31350">
    <property type="entry name" value="SI:DKEY-261L7.2"/>
    <property type="match status" value="1"/>
</dbReference>
<gene>
    <name evidence="3" type="ORF">POL67_49915</name>
</gene>
<reference evidence="3 4" key="1">
    <citation type="submission" date="2022-11" db="EMBL/GenBank/DDBJ databases">
        <title>Minimal conservation of predation-associated metabolite biosynthetic gene clusters underscores biosynthetic potential of Myxococcota including descriptions for ten novel species: Archangium lansinium sp. nov., Myxococcus landrumus sp. nov., Nannocystis bai.</title>
        <authorList>
            <person name="Ahearne A."/>
            <person name="Stevens C."/>
            <person name="Dowd S."/>
        </authorList>
    </citation>
    <scope>NUCLEOTIDE SEQUENCE [LARGE SCALE GENOMIC DNA]</scope>
    <source>
        <strain evidence="3 4">RJM3</strain>
    </source>
</reference>
<evidence type="ECO:0000313" key="4">
    <source>
        <dbReference type="Proteomes" id="UP001221411"/>
    </source>
</evidence>
<feature type="domain" description="Protein SirB1 N-terminal" evidence="2">
    <location>
        <begin position="44"/>
        <end position="217"/>
    </location>
</feature>
<dbReference type="Pfam" id="PF13369">
    <property type="entry name" value="Transglut_core2"/>
    <property type="match status" value="1"/>
</dbReference>
<sequence>MVPSRPSLTLFAHLVSRPESEIDLVQASLVFAESEYPSLDVARYVATLEALGRAAARRIAQAAPHGTTEERVRVVLEWLYGSQGFRGNAEEYYDPRNSYLNEVLDRKKGIPITLAVVLLDVATRAGIDAKGISFPGHFLVGAGERQKEASRPGFGAEGTVRRPGAPSVNLVIDPFHGRILAGQELEALHARVTGAGPRVDPRLLEPCSKRQILARMLSNLRSIHASRNDDERLRNVLEHLVAIAPSPELSRELDRLGGSRAILARPTPNRSFN</sequence>
<dbReference type="EMBL" id="JAQNDO010000001">
    <property type="protein sequence ID" value="MDC0749547.1"/>
    <property type="molecule type" value="Genomic_DNA"/>
</dbReference>
<dbReference type="Proteomes" id="UP001221411">
    <property type="component" value="Unassembled WGS sequence"/>
</dbReference>
<comment type="similarity">
    <text evidence="1">Belongs to the UPF0162 family.</text>
</comment>